<dbReference type="VEuPathDB" id="FungiDB:AeMF1_005658"/>
<sequence length="253" mass="28758">MIRRAKIVGQRCIVRQLPIRRTHTQSYEELKADFAHWARKEAALIGLFLATGLGVVAAYAYRDDAPVKQMVYCINQAKAAAEKGNKTEARQLTQRAYAIAKSVSPRERHLHELAFSIAAQYDAAEQYNLAKKYYFEAIDHIPYMKHAIEKGELHRMITLDRIAQCCHNVSDAENAVRFYEQALAIHVQHKSESCTEIDLEGCGIWYNYGRLCQDMGNPVKARSLLEAAQKIGVKCRIPQDKLALIEENLAHED</sequence>
<evidence type="ECO:0000256" key="1">
    <source>
        <dbReference type="SAM" id="Phobius"/>
    </source>
</evidence>
<dbReference type="Gene3D" id="1.25.40.10">
    <property type="entry name" value="Tetratricopeptide repeat domain"/>
    <property type="match status" value="1"/>
</dbReference>
<evidence type="ECO:0000313" key="3">
    <source>
        <dbReference type="Proteomes" id="UP000481153"/>
    </source>
</evidence>
<dbReference type="EMBL" id="VJMJ01000041">
    <property type="protein sequence ID" value="KAF0741048.1"/>
    <property type="molecule type" value="Genomic_DNA"/>
</dbReference>
<dbReference type="SUPFAM" id="SSF48452">
    <property type="entry name" value="TPR-like"/>
    <property type="match status" value="1"/>
</dbReference>
<dbReference type="InterPro" id="IPR019734">
    <property type="entry name" value="TPR_rpt"/>
</dbReference>
<proteinExistence type="predicted"/>
<gene>
    <name evidence="2" type="ORF">Ae201684_003620</name>
</gene>
<dbReference type="InterPro" id="IPR011990">
    <property type="entry name" value="TPR-like_helical_dom_sf"/>
</dbReference>
<organism evidence="2 3">
    <name type="scientific">Aphanomyces euteiches</name>
    <dbReference type="NCBI Taxonomy" id="100861"/>
    <lineage>
        <taxon>Eukaryota</taxon>
        <taxon>Sar</taxon>
        <taxon>Stramenopiles</taxon>
        <taxon>Oomycota</taxon>
        <taxon>Saprolegniomycetes</taxon>
        <taxon>Saprolegniales</taxon>
        <taxon>Verrucalvaceae</taxon>
        <taxon>Aphanomyces</taxon>
    </lineage>
</organism>
<keyword evidence="1" id="KW-0472">Membrane</keyword>
<feature type="transmembrane region" description="Helical" evidence="1">
    <location>
        <begin position="42"/>
        <end position="61"/>
    </location>
</feature>
<accession>A0A6G0XKV3</accession>
<keyword evidence="1" id="KW-1133">Transmembrane helix</keyword>
<keyword evidence="1" id="KW-0812">Transmembrane</keyword>
<dbReference type="SMART" id="SM00028">
    <property type="entry name" value="TPR"/>
    <property type="match status" value="4"/>
</dbReference>
<dbReference type="Proteomes" id="UP000481153">
    <property type="component" value="Unassembled WGS sequence"/>
</dbReference>
<name>A0A6G0XKV3_9STRA</name>
<comment type="caution">
    <text evidence="2">The sequence shown here is derived from an EMBL/GenBank/DDBJ whole genome shotgun (WGS) entry which is preliminary data.</text>
</comment>
<reference evidence="2 3" key="1">
    <citation type="submission" date="2019-07" db="EMBL/GenBank/DDBJ databases">
        <title>Genomics analysis of Aphanomyces spp. identifies a new class of oomycete effector associated with host adaptation.</title>
        <authorList>
            <person name="Gaulin E."/>
        </authorList>
    </citation>
    <scope>NUCLEOTIDE SEQUENCE [LARGE SCALE GENOMIC DNA]</scope>
    <source>
        <strain evidence="2 3">ATCC 201684</strain>
    </source>
</reference>
<dbReference type="AlphaFoldDB" id="A0A6G0XKV3"/>
<evidence type="ECO:0008006" key="4">
    <source>
        <dbReference type="Google" id="ProtNLM"/>
    </source>
</evidence>
<protein>
    <recommendedName>
        <fullName evidence="4">MalT-like TPR region domain-containing protein</fullName>
    </recommendedName>
</protein>
<keyword evidence="3" id="KW-1185">Reference proteome</keyword>
<evidence type="ECO:0000313" key="2">
    <source>
        <dbReference type="EMBL" id="KAF0741048.1"/>
    </source>
</evidence>